<reference evidence="2" key="1">
    <citation type="submission" date="2023-01" db="EMBL/GenBank/DDBJ databases">
        <title>Genome assembly of the deep-sea coral Lophelia pertusa.</title>
        <authorList>
            <person name="Herrera S."/>
            <person name="Cordes E."/>
        </authorList>
    </citation>
    <scope>NUCLEOTIDE SEQUENCE</scope>
    <source>
        <strain evidence="2">USNM1676648</strain>
        <tissue evidence="2">Polyp</tissue>
    </source>
</reference>
<evidence type="ECO:0000313" key="2">
    <source>
        <dbReference type="EMBL" id="KAJ7383006.1"/>
    </source>
</evidence>
<keyword evidence="3" id="KW-1185">Reference proteome</keyword>
<dbReference type="AlphaFoldDB" id="A0A9X0D1A1"/>
<name>A0A9X0D1A1_9CNID</name>
<accession>A0A9X0D1A1</accession>
<dbReference type="Proteomes" id="UP001163046">
    <property type="component" value="Unassembled WGS sequence"/>
</dbReference>
<proteinExistence type="predicted"/>
<protein>
    <submittedName>
        <fullName evidence="2">Uncharacterized protein</fullName>
    </submittedName>
</protein>
<gene>
    <name evidence="2" type="ORF">OS493_031176</name>
</gene>
<organism evidence="2 3">
    <name type="scientific">Desmophyllum pertusum</name>
    <dbReference type="NCBI Taxonomy" id="174260"/>
    <lineage>
        <taxon>Eukaryota</taxon>
        <taxon>Metazoa</taxon>
        <taxon>Cnidaria</taxon>
        <taxon>Anthozoa</taxon>
        <taxon>Hexacorallia</taxon>
        <taxon>Scleractinia</taxon>
        <taxon>Caryophylliina</taxon>
        <taxon>Caryophylliidae</taxon>
        <taxon>Desmophyllum</taxon>
    </lineage>
</organism>
<sequence length="149" mass="16299">MSKNEASSMKDNFLSKNEASSMKVADTNEKTASIESDDNPVHGHDITATSEEASVEIVQDSSEVAPKGPKLTRTETSSPLPLTEEQMTPKGPSPGQPPPQWFEGNRVMQSIMLLLEELDQVELEIIARNLHTKLKLVCVPLIMNPMGSI</sequence>
<dbReference type="EMBL" id="MU825908">
    <property type="protein sequence ID" value="KAJ7383006.1"/>
    <property type="molecule type" value="Genomic_DNA"/>
</dbReference>
<evidence type="ECO:0000256" key="1">
    <source>
        <dbReference type="SAM" id="MobiDB-lite"/>
    </source>
</evidence>
<evidence type="ECO:0000313" key="3">
    <source>
        <dbReference type="Proteomes" id="UP001163046"/>
    </source>
</evidence>
<comment type="caution">
    <text evidence="2">The sequence shown here is derived from an EMBL/GenBank/DDBJ whole genome shotgun (WGS) entry which is preliminary data.</text>
</comment>
<feature type="region of interest" description="Disordered" evidence="1">
    <location>
        <begin position="1"/>
        <end position="103"/>
    </location>
</feature>
<feature type="compositionally biased region" description="Pro residues" evidence="1">
    <location>
        <begin position="91"/>
        <end position="100"/>
    </location>
</feature>
<feature type="compositionally biased region" description="Polar residues" evidence="1">
    <location>
        <begin position="1"/>
        <end position="20"/>
    </location>
</feature>